<dbReference type="InterPro" id="IPR052192">
    <property type="entry name" value="Insect_Ionotropic_Sensory_Rcpt"/>
</dbReference>
<evidence type="ECO:0000256" key="2">
    <source>
        <dbReference type="ARBA" id="ARBA00022475"/>
    </source>
</evidence>
<dbReference type="EMBL" id="JABFTP020000083">
    <property type="protein sequence ID" value="KAL3275602.1"/>
    <property type="molecule type" value="Genomic_DNA"/>
</dbReference>
<dbReference type="GO" id="GO:0005886">
    <property type="term" value="C:plasma membrane"/>
    <property type="evidence" value="ECO:0007669"/>
    <property type="project" value="UniProtKB-SubCell"/>
</dbReference>
<sequence length="994" mass="116253">MLNEYKIFLVNVKVKYKYFRGIKNFNLIHPTDFNFNYNVTFKDDHFSGSESFWNRIKYYSVDPEHVVIIIARDAEELSKALHLDFKFFMKHHRSLYLILFTTMNTSSCYEFKRRIGNLLYLMWHIRKVLNVIAQAPCVCEQKEIYIYKPFYQTGVKNWGALDVFLMKDDVKTIRRMMNTMLNMNKMPMNISIFDRIPTATTHVSDYMKFNFIYRNLYLSGGFSGVDGALLENFARFMNFTTIIVGCETISDCYGQRLPNGTITSSLSTIASGQAEISMNGRFLKNYSTENIEFTMTIYSDYVCAIVPKAKIIPTWVYLYKAFDIISWICIFLCINFYIVVWYILKQINSILELSTEIYMKEGSTNIRMTKSQCIFISTCLLSSVIFSGIFQAVLVKSYSIKTRFEDIHNLQELIDKDFLILSSLNIFADDSTEIIQKLNKRALNDFLEKSISIVSMSTKFATFERKRDANYWIEANFTDINDDPLLHIVEECPVSYNLAYIVPHGSPYLKRFNDLISVFREAGFIEYWYGMMVENLITEIKIHETRKPLLGSKSTWREVNEFTNYFLRMLNQSELFFVEVKVKYKYFPGIEEFPVQRPVYFDDFNDTVTFKHDFFSGTRSWDRIKYYSADPEFVVIMIAWDAVELMEALNVDFSFFINYRRSLYLTLFASTNSSSCLEIRKNIGNVLYFLWHTQRVLNVIAQNPCVCEQNYVYIFKPFYQTGGSNWGALDVFMMEDNEKSIRRMMNTLLNMNKMPMNISIFEQIPTATTHVSDYMKRNFIYRNLYLSNGFSGVDGALLENFARFMNFTTNIVSSDTNSHSYGEKYLNGTITGSLGIIAKGKAEISTNVIFTGMFQAILVKSYATKTRFEDIHNLQELIDRDFLILSSFDIFVDDNTEVIQELNKRTLSNFIENSMYIVSTSRSFVTFERKRDANFWIEANFTNLDDEPLLHIVEECPAYYNLAFIVPFGSPYLKRFNYLISVLEKLDLLNTGML</sequence>
<organism evidence="9 10">
    <name type="scientific">Cryptolaemus montrouzieri</name>
    <dbReference type="NCBI Taxonomy" id="559131"/>
    <lineage>
        <taxon>Eukaryota</taxon>
        <taxon>Metazoa</taxon>
        <taxon>Ecdysozoa</taxon>
        <taxon>Arthropoda</taxon>
        <taxon>Hexapoda</taxon>
        <taxon>Insecta</taxon>
        <taxon>Pterygota</taxon>
        <taxon>Neoptera</taxon>
        <taxon>Endopterygota</taxon>
        <taxon>Coleoptera</taxon>
        <taxon>Polyphaga</taxon>
        <taxon>Cucujiformia</taxon>
        <taxon>Coccinelloidea</taxon>
        <taxon>Coccinellidae</taxon>
        <taxon>Scymninae</taxon>
        <taxon>Scymnini</taxon>
        <taxon>Cryptolaemus</taxon>
    </lineage>
</organism>
<keyword evidence="10" id="KW-1185">Reference proteome</keyword>
<evidence type="ECO:0000256" key="5">
    <source>
        <dbReference type="ARBA" id="ARBA00023136"/>
    </source>
</evidence>
<dbReference type="PANTHER" id="PTHR42643:SF38">
    <property type="entry name" value="IONOTROPIC RECEPTOR 100A"/>
    <property type="match status" value="1"/>
</dbReference>
<evidence type="ECO:0000256" key="1">
    <source>
        <dbReference type="ARBA" id="ARBA00004651"/>
    </source>
</evidence>
<keyword evidence="2" id="KW-1003">Cell membrane</keyword>
<evidence type="ECO:0000313" key="9">
    <source>
        <dbReference type="EMBL" id="KAL3275602.1"/>
    </source>
</evidence>
<keyword evidence="6" id="KW-0675">Receptor</keyword>
<reference evidence="9 10" key="1">
    <citation type="journal article" date="2021" name="BMC Biol.">
        <title>Horizontally acquired antibacterial genes associated with adaptive radiation of ladybird beetles.</title>
        <authorList>
            <person name="Li H.S."/>
            <person name="Tang X.F."/>
            <person name="Huang Y.H."/>
            <person name="Xu Z.Y."/>
            <person name="Chen M.L."/>
            <person name="Du X.Y."/>
            <person name="Qiu B.Y."/>
            <person name="Chen P.T."/>
            <person name="Zhang W."/>
            <person name="Slipinski A."/>
            <person name="Escalona H.E."/>
            <person name="Waterhouse R.M."/>
            <person name="Zwick A."/>
            <person name="Pang H."/>
        </authorList>
    </citation>
    <scope>NUCLEOTIDE SEQUENCE [LARGE SCALE GENOMIC DNA]</scope>
    <source>
        <strain evidence="9">SYSU2018</strain>
    </source>
</reference>
<accession>A0ABD2NAE4</accession>
<feature type="transmembrane region" description="Helical" evidence="8">
    <location>
        <begin position="373"/>
        <end position="394"/>
    </location>
</feature>
<dbReference type="SUPFAM" id="SSF53850">
    <property type="entry name" value="Periplasmic binding protein-like II"/>
    <property type="match status" value="2"/>
</dbReference>
<dbReference type="PANTHER" id="PTHR42643">
    <property type="entry name" value="IONOTROPIC RECEPTOR 20A-RELATED"/>
    <property type="match status" value="1"/>
</dbReference>
<evidence type="ECO:0000256" key="6">
    <source>
        <dbReference type="ARBA" id="ARBA00023170"/>
    </source>
</evidence>
<proteinExistence type="predicted"/>
<keyword evidence="3 8" id="KW-0812">Transmembrane</keyword>
<dbReference type="Proteomes" id="UP001516400">
    <property type="component" value="Unassembled WGS sequence"/>
</dbReference>
<feature type="transmembrane region" description="Helical" evidence="8">
    <location>
        <begin position="324"/>
        <end position="344"/>
    </location>
</feature>
<name>A0ABD2NAE4_9CUCU</name>
<evidence type="ECO:0000256" key="3">
    <source>
        <dbReference type="ARBA" id="ARBA00022692"/>
    </source>
</evidence>
<dbReference type="Gene3D" id="3.40.190.10">
    <property type="entry name" value="Periplasmic binding protein-like II"/>
    <property type="match status" value="1"/>
</dbReference>
<evidence type="ECO:0000256" key="8">
    <source>
        <dbReference type="SAM" id="Phobius"/>
    </source>
</evidence>
<evidence type="ECO:0000313" key="10">
    <source>
        <dbReference type="Proteomes" id="UP001516400"/>
    </source>
</evidence>
<keyword evidence="4 8" id="KW-1133">Transmembrane helix</keyword>
<comment type="subcellular location">
    <subcellularLocation>
        <location evidence="1">Cell membrane</location>
        <topology evidence="1">Multi-pass membrane protein</topology>
    </subcellularLocation>
</comment>
<evidence type="ECO:0000256" key="4">
    <source>
        <dbReference type="ARBA" id="ARBA00022989"/>
    </source>
</evidence>
<evidence type="ECO:0000256" key="7">
    <source>
        <dbReference type="ARBA" id="ARBA00023180"/>
    </source>
</evidence>
<keyword evidence="5 8" id="KW-0472">Membrane</keyword>
<comment type="caution">
    <text evidence="9">The sequence shown here is derived from an EMBL/GenBank/DDBJ whole genome shotgun (WGS) entry which is preliminary data.</text>
</comment>
<gene>
    <name evidence="9" type="ORF">HHI36_020355</name>
</gene>
<keyword evidence="7" id="KW-0325">Glycoprotein</keyword>
<protein>
    <submittedName>
        <fullName evidence="9">Uncharacterized protein</fullName>
    </submittedName>
</protein>
<dbReference type="AlphaFoldDB" id="A0ABD2NAE4"/>